<proteinExistence type="inferred from homology"/>
<sequence length="59" mass="6878">MGNERKEQKGIYEGLINESLPNGMFGFCLDNEDPILGYVSERIRHRFIHILGQRESKLQ</sequence>
<dbReference type="GO" id="GO:0005829">
    <property type="term" value="C:cytosol"/>
    <property type="evidence" value="ECO:0007669"/>
    <property type="project" value="TreeGrafter"/>
</dbReference>
<name>A0A8F1SS35_CYCPE</name>
<dbReference type="InterPro" id="IPR004368">
    <property type="entry name" value="TIF_IF1"/>
</dbReference>
<dbReference type="AlphaFoldDB" id="A0A8F1SS35"/>
<dbReference type="GO" id="GO:0003743">
    <property type="term" value="F:translation initiation factor activity"/>
    <property type="evidence" value="ECO:0007669"/>
    <property type="project" value="UniProtKB-KW"/>
</dbReference>
<evidence type="ECO:0000256" key="5">
    <source>
        <dbReference type="ARBA" id="ARBA00022917"/>
    </source>
</evidence>
<protein>
    <submittedName>
        <fullName evidence="6">Translation initiation factor 1</fullName>
    </submittedName>
</protein>
<dbReference type="SUPFAM" id="SSF50249">
    <property type="entry name" value="Nucleic acid-binding proteins"/>
    <property type="match status" value="1"/>
</dbReference>
<keyword evidence="6" id="KW-0150">Chloroplast</keyword>
<dbReference type="Gene3D" id="2.40.50.140">
    <property type="entry name" value="Nucleic acid-binding proteins"/>
    <property type="match status" value="1"/>
</dbReference>
<evidence type="ECO:0000256" key="4">
    <source>
        <dbReference type="ARBA" id="ARBA00022540"/>
    </source>
</evidence>
<keyword evidence="4 6" id="KW-0396">Initiation factor</keyword>
<evidence type="ECO:0000256" key="2">
    <source>
        <dbReference type="ARBA" id="ARBA00010939"/>
    </source>
</evidence>
<accession>A0A8F1SS35</accession>
<keyword evidence="6" id="KW-0934">Plastid</keyword>
<geneLocation type="chloroplast" evidence="6"/>
<organism evidence="6">
    <name type="scientific">Cyclanthera pedata</name>
    <name type="common">Achocha</name>
    <name type="synonym">Caihua</name>
    <dbReference type="NCBI Taxonomy" id="198836"/>
    <lineage>
        <taxon>Eukaryota</taxon>
        <taxon>Viridiplantae</taxon>
        <taxon>Streptophyta</taxon>
        <taxon>Embryophyta</taxon>
        <taxon>Tracheophyta</taxon>
        <taxon>Spermatophyta</taxon>
        <taxon>Magnoliopsida</taxon>
        <taxon>eudicotyledons</taxon>
        <taxon>Gunneridae</taxon>
        <taxon>Pentapetalae</taxon>
        <taxon>rosids</taxon>
        <taxon>fabids</taxon>
        <taxon>Cucurbitales</taxon>
        <taxon>Cucurbitaceae</taxon>
        <taxon>Sicyoeae</taxon>
        <taxon>Cyclanthera</taxon>
    </lineage>
</organism>
<dbReference type="PANTHER" id="PTHR33370">
    <property type="entry name" value="TRANSLATION INITIATION FACTOR IF-1, CHLOROPLASTIC"/>
    <property type="match status" value="1"/>
</dbReference>
<evidence type="ECO:0000256" key="3">
    <source>
        <dbReference type="ARBA" id="ARBA00011599"/>
    </source>
</evidence>
<keyword evidence="5" id="KW-0648">Protein biosynthesis</keyword>
<comment type="similarity">
    <text evidence="2">Belongs to the IF-1 family.</text>
</comment>
<dbReference type="PANTHER" id="PTHR33370:SF1">
    <property type="entry name" value="TRANSLATION INITIATION FACTOR IF-1, CHLOROPLASTIC"/>
    <property type="match status" value="1"/>
</dbReference>
<dbReference type="EMBL" id="MW263073">
    <property type="protein sequence ID" value="QWQ50079.1"/>
    <property type="molecule type" value="Genomic_DNA"/>
</dbReference>
<evidence type="ECO:0000313" key="6">
    <source>
        <dbReference type="EMBL" id="QWQ50079.1"/>
    </source>
</evidence>
<dbReference type="GO" id="GO:0043022">
    <property type="term" value="F:ribosome binding"/>
    <property type="evidence" value="ECO:0007669"/>
    <property type="project" value="TreeGrafter"/>
</dbReference>
<dbReference type="InterPro" id="IPR012340">
    <property type="entry name" value="NA-bd_OB-fold"/>
</dbReference>
<comment type="function">
    <text evidence="1">One of the essential components for the initiation of protein synthesis. Stabilizes the binding of IF-2 and IF-3 on the 30S subunit to which N-formylmethionyl-tRNA(fMet) subsequently binds. Helps modulate mRNA selection, yielding the 30S pre-initiation complex (PIC). Upon addition of the 50S ribosomal subunit IF-1, IF-2 and IF-3 are released leaving the mature 70S translation initiation complex.</text>
</comment>
<comment type="subunit">
    <text evidence="3">Component of the 30S ribosomal translation pre-initiation complex which assembles on the 30S ribosome in the order IF-2 and IF-3, IF-1 and N-formylmethionyl-tRNA(fMet); mRNA recruitment can occur at any time during PIC assembly.</text>
</comment>
<reference evidence="6" key="1">
    <citation type="submission" date="2020-11" db="EMBL/GenBank/DDBJ databases">
        <authorList>
            <person name="Lv Y."/>
        </authorList>
    </citation>
    <scope>NUCLEOTIDE SEQUENCE</scope>
</reference>
<gene>
    <name evidence="6" type="primary">infA</name>
</gene>
<evidence type="ECO:0000256" key="1">
    <source>
        <dbReference type="ARBA" id="ARBA00003935"/>
    </source>
</evidence>